<sequence>MESPEEKESWTFVTTKKRRSAAQRKSKTHTPLAAKSPVHAPQPTQTRESYLTVAEIKADHQRIKEQWLNSSCCRNLKKLMTSREYDHVPSTAVCLGIGSFDPPDGSWQVKRRTHAQLAAFQTLLELLNERATEPIRCVFQEPYFTEADREFLEGMAYEIVDSPHGYKSVDEHTFLYGIHLYKETYSDAIADHIPAIFIGTGWDTWESCANPESFDWKRIEELDQVCDKVNFPKDEDFYPAFTSTVIHWRKKLDKPVVADDVESALEKLTLSET</sequence>
<feature type="region of interest" description="Disordered" evidence="1">
    <location>
        <begin position="1"/>
        <end position="48"/>
    </location>
</feature>
<comment type="caution">
    <text evidence="3">The sequence shown here is derived from an EMBL/GenBank/DDBJ whole genome shotgun (WGS) entry which is preliminary data.</text>
</comment>
<evidence type="ECO:0000256" key="1">
    <source>
        <dbReference type="SAM" id="MobiDB-lite"/>
    </source>
</evidence>
<evidence type="ECO:0000259" key="2">
    <source>
        <dbReference type="Pfam" id="PF07985"/>
    </source>
</evidence>
<dbReference type="Pfam" id="PF07985">
    <property type="entry name" value="SRR1"/>
    <property type="match status" value="1"/>
</dbReference>
<organism evidence="3 4">
    <name type="scientific">Apiospora saccharicola</name>
    <dbReference type="NCBI Taxonomy" id="335842"/>
    <lineage>
        <taxon>Eukaryota</taxon>
        <taxon>Fungi</taxon>
        <taxon>Dikarya</taxon>
        <taxon>Ascomycota</taxon>
        <taxon>Pezizomycotina</taxon>
        <taxon>Sordariomycetes</taxon>
        <taxon>Xylariomycetidae</taxon>
        <taxon>Amphisphaeriales</taxon>
        <taxon>Apiosporaceae</taxon>
        <taxon>Apiospora</taxon>
    </lineage>
</organism>
<proteinExistence type="predicted"/>
<dbReference type="PANTHER" id="PTHR42080:SF1">
    <property type="entry name" value="SRR1-LIKE DOMAIN-CONTAINING PROTEIN"/>
    <property type="match status" value="1"/>
</dbReference>
<evidence type="ECO:0000313" key="4">
    <source>
        <dbReference type="Proteomes" id="UP001446871"/>
    </source>
</evidence>
<name>A0ABR1VB04_9PEZI</name>
<keyword evidence="4" id="KW-1185">Reference proteome</keyword>
<gene>
    <name evidence="3" type="ORF">PG996_007499</name>
</gene>
<accession>A0ABR1VB04</accession>
<evidence type="ECO:0000313" key="3">
    <source>
        <dbReference type="EMBL" id="KAK8068387.1"/>
    </source>
</evidence>
<feature type="compositionally biased region" description="Basic residues" evidence="1">
    <location>
        <begin position="15"/>
        <end position="28"/>
    </location>
</feature>
<feature type="domain" description="SRR1-like" evidence="2">
    <location>
        <begin position="84"/>
        <end position="248"/>
    </location>
</feature>
<dbReference type="EMBL" id="JAQQWM010000004">
    <property type="protein sequence ID" value="KAK8068387.1"/>
    <property type="molecule type" value="Genomic_DNA"/>
</dbReference>
<dbReference type="Proteomes" id="UP001446871">
    <property type="component" value="Unassembled WGS sequence"/>
</dbReference>
<dbReference type="PANTHER" id="PTHR42080">
    <property type="entry name" value="SRR1 DOMAIN-CONTAINING PROTEIN"/>
    <property type="match status" value="1"/>
</dbReference>
<reference evidence="3 4" key="1">
    <citation type="submission" date="2023-01" db="EMBL/GenBank/DDBJ databases">
        <title>Analysis of 21 Apiospora genomes using comparative genomics revels a genus with tremendous synthesis potential of carbohydrate active enzymes and secondary metabolites.</title>
        <authorList>
            <person name="Sorensen T."/>
        </authorList>
    </citation>
    <scope>NUCLEOTIDE SEQUENCE [LARGE SCALE GENOMIC DNA]</scope>
    <source>
        <strain evidence="3 4">CBS 83171</strain>
    </source>
</reference>
<protein>
    <submittedName>
        <fullName evidence="3">SRR1</fullName>
    </submittedName>
</protein>
<dbReference type="InterPro" id="IPR012942">
    <property type="entry name" value="SRR1-like"/>
</dbReference>